<dbReference type="Pfam" id="PF23981">
    <property type="entry name" value="DUF7305"/>
    <property type="match status" value="1"/>
</dbReference>
<evidence type="ECO:0000313" key="2">
    <source>
        <dbReference type="EMBL" id="KZN39980.1"/>
    </source>
</evidence>
<reference evidence="2 3" key="1">
    <citation type="submission" date="2013-07" db="EMBL/GenBank/DDBJ databases">
        <title>Comparative Genomic and Metabolomic Analysis of Twelve Strains of Pseudoalteromonas luteoviolacea.</title>
        <authorList>
            <person name="Vynne N.G."/>
            <person name="Mansson M."/>
            <person name="Gram L."/>
        </authorList>
    </citation>
    <scope>NUCLEOTIDE SEQUENCE [LARGE SCALE GENOMIC DNA]</scope>
    <source>
        <strain evidence="2 3">DSM 6061</strain>
    </source>
</reference>
<feature type="domain" description="DUF7305" evidence="1">
    <location>
        <begin position="420"/>
        <end position="570"/>
    </location>
</feature>
<name>A0A166XBX6_9GAMM</name>
<dbReference type="EMBL" id="AUYB01000097">
    <property type="protein sequence ID" value="KZN39980.1"/>
    <property type="molecule type" value="Genomic_DNA"/>
</dbReference>
<evidence type="ECO:0000313" key="3">
    <source>
        <dbReference type="Proteomes" id="UP000076643"/>
    </source>
</evidence>
<comment type="caution">
    <text evidence="2">The sequence shown here is derived from an EMBL/GenBank/DDBJ whole genome shotgun (WGS) entry which is preliminary data.</text>
</comment>
<dbReference type="RefSeq" id="WP_063356308.1">
    <property type="nucleotide sequence ID" value="NZ_AQHB01000038.1"/>
</dbReference>
<organism evidence="2 3">
    <name type="scientific">Pseudoalteromonas luteoviolacea DSM 6061</name>
    <dbReference type="NCBI Taxonomy" id="1365250"/>
    <lineage>
        <taxon>Bacteria</taxon>
        <taxon>Pseudomonadati</taxon>
        <taxon>Pseudomonadota</taxon>
        <taxon>Gammaproteobacteria</taxon>
        <taxon>Alteromonadales</taxon>
        <taxon>Pseudoalteromonadaceae</taxon>
        <taxon>Pseudoalteromonas</taxon>
    </lineage>
</organism>
<dbReference type="InterPro" id="IPR055729">
    <property type="entry name" value="DUF7305"/>
</dbReference>
<proteinExistence type="predicted"/>
<evidence type="ECO:0000259" key="1">
    <source>
        <dbReference type="Pfam" id="PF23981"/>
    </source>
</evidence>
<sequence length="608" mass="64465">MQRFVRQSGFTLVKVMLLSTMASVVVFTSMKDTLVQERLSGNFQKDLNARLQAEKGVFASADDLNDYIANNSDATAEQLIAAIPGLNDDANREYGRGKFATQHSIVTNADGTTSIEIASLGQKYALNAANNMVAVFTYTEAVLEPTFKNAVTGCKGVNLSGSGLVDSYDSSKGTYDATRSSNGDVNTVIGDADVVLSGHSPIEGDVKASGILYLKGSSPVIGDVQSNTGIDISYGGGLRVQGNVLTQGFVTHRGGDISGVVRANGNVEMLWGADILNEQKEALDIQYGGTGKFEEATEHSQDGINYSAAKFNVNPNVEAVRVYDPTSPDYDPTNPDKECDPLALPANMPNVIDENNSYLDFTVGAQQEYKFTPHIGNYTKGGDGSSLNAQATNIYLFDTNKQNHDRASTPDTEYAFGMKNVNIGSDGVVVIDGGSIKGGDVVWLVDGDFTMGGNSRLIIKEKSSLTIFVTGKVNLGASAQIVTEKPGITASGWGTFSIFSSYQADPNDPSQKNKPGVKVSGTSSLYAVIYAPLTSISMTGSGQFFGTVRGATIEAHGGSGVHFDEALKNLKIGSGGTVKTPAQLKFDGWRYKHPEAFSNTDETSGNAK</sequence>
<dbReference type="PATRIC" id="fig|1365250.3.peg.1825"/>
<keyword evidence="3" id="KW-1185">Reference proteome</keyword>
<gene>
    <name evidence="2" type="ORF">N475_12965</name>
</gene>
<accession>A0A166XBX6</accession>
<dbReference type="AlphaFoldDB" id="A0A166XBX6"/>
<protein>
    <recommendedName>
        <fullName evidence="1">DUF7305 domain-containing protein</fullName>
    </recommendedName>
</protein>
<dbReference type="Proteomes" id="UP000076643">
    <property type="component" value="Unassembled WGS sequence"/>
</dbReference>